<evidence type="ECO:0000313" key="2">
    <source>
        <dbReference type="Proteomes" id="UP000000657"/>
    </source>
</evidence>
<proteinExistence type="predicted"/>
<keyword evidence="2" id="KW-1185">Reference proteome</keyword>
<dbReference type="EMBL" id="CT573213">
    <property type="protein sequence ID" value="CAJ61968.1"/>
    <property type="molecule type" value="Genomic_DNA"/>
</dbReference>
<evidence type="ECO:0000313" key="1">
    <source>
        <dbReference type="EMBL" id="CAJ61968.1"/>
    </source>
</evidence>
<reference evidence="1 2" key="1">
    <citation type="journal article" date="2007" name="Genome Res.">
        <title>Genome characteristics of facultatively symbiotic Frankia sp. strains reflect host range and host plant biogeography.</title>
        <authorList>
            <person name="Normand P."/>
            <person name="Lapierre P."/>
            <person name="Tisa L.S."/>
            <person name="Gogarten J.P."/>
            <person name="Alloisio N."/>
            <person name="Bagnarol E."/>
            <person name="Bassi C.A."/>
            <person name="Berry A.M."/>
            <person name="Bickhart D.M."/>
            <person name="Choisne N."/>
            <person name="Couloux A."/>
            <person name="Cournoyer B."/>
            <person name="Cruveiller S."/>
            <person name="Daubin V."/>
            <person name="Demange N."/>
            <person name="Francino M.P."/>
            <person name="Goltsman E."/>
            <person name="Huang Y."/>
            <person name="Kopp O.R."/>
            <person name="Labarre L."/>
            <person name="Lapidus A."/>
            <person name="Lavire C."/>
            <person name="Marechal J."/>
            <person name="Martinez M."/>
            <person name="Mastronunzio J.E."/>
            <person name="Mullin B.C."/>
            <person name="Niemann J."/>
            <person name="Pujic P."/>
            <person name="Rawnsley T."/>
            <person name="Rouy Z."/>
            <person name="Schenowitz C."/>
            <person name="Sellstedt A."/>
            <person name="Tavares F."/>
            <person name="Tomkins J.P."/>
            <person name="Vallenet D."/>
            <person name="Valverde C."/>
            <person name="Wall L.G."/>
            <person name="Wang Y."/>
            <person name="Medigue C."/>
            <person name="Benson D.R."/>
        </authorList>
    </citation>
    <scope>NUCLEOTIDE SEQUENCE [LARGE SCALE GENOMIC DNA]</scope>
    <source>
        <strain evidence="2">DSM 45986 / CECT 9034 / ACN14a</strain>
    </source>
</reference>
<gene>
    <name evidence="1" type="ordered locus">FRAAL3324</name>
</gene>
<name>Q0RKJ0_FRAAA</name>
<dbReference type="Proteomes" id="UP000000657">
    <property type="component" value="Chromosome"/>
</dbReference>
<dbReference type="AlphaFoldDB" id="Q0RKJ0"/>
<accession>Q0RKJ0</accession>
<sequence length="74" mass="8158">MLALPGVSPGLAFGLPTRPFRRLLHSVRRRLDLALLALEASLLKLLGTAELRPARTFTSHLHTAPDRTLSGKKY</sequence>
<dbReference type="KEGG" id="fal:FRAAL3324"/>
<protein>
    <submittedName>
        <fullName evidence="1">Uncharacterized protein</fullName>
    </submittedName>
</protein>
<dbReference type="HOGENOM" id="CLU_2682401_0_0_11"/>
<organism evidence="1 2">
    <name type="scientific">Frankia alni (strain DSM 45986 / CECT 9034 / ACN14a)</name>
    <dbReference type="NCBI Taxonomy" id="326424"/>
    <lineage>
        <taxon>Bacteria</taxon>
        <taxon>Bacillati</taxon>
        <taxon>Actinomycetota</taxon>
        <taxon>Actinomycetes</taxon>
        <taxon>Frankiales</taxon>
        <taxon>Frankiaceae</taxon>
        <taxon>Frankia</taxon>
    </lineage>
</organism>